<accession>A0A975Y0H9</accession>
<dbReference type="AlphaFoldDB" id="A0A975Y0H9"/>
<keyword evidence="9" id="KW-1185">Reference proteome</keyword>
<dbReference type="Pfam" id="PF07195">
    <property type="entry name" value="FliD_C"/>
    <property type="match status" value="1"/>
</dbReference>
<keyword evidence="8" id="KW-0966">Cell projection</keyword>
<keyword evidence="5" id="KW-0964">Secreted</keyword>
<proteinExistence type="inferred from homology"/>
<keyword evidence="8" id="KW-0969">Cilium</keyword>
<reference evidence="8" key="1">
    <citation type="submission" date="2021-06" db="EMBL/GenBank/DDBJ databases">
        <title>Complete genome sequence of Nocardioides sp. G188.</title>
        <authorList>
            <person name="Im W.-T."/>
        </authorList>
    </citation>
    <scope>NUCLEOTIDE SEQUENCE</scope>
    <source>
        <strain evidence="8">G188</strain>
    </source>
</reference>
<dbReference type="GO" id="GO:0005576">
    <property type="term" value="C:extracellular region"/>
    <property type="evidence" value="ECO:0007669"/>
    <property type="project" value="UniProtKB-SubCell"/>
</dbReference>
<organism evidence="8 9">
    <name type="scientific">Nocardioides panacis</name>
    <dbReference type="NCBI Taxonomy" id="2849501"/>
    <lineage>
        <taxon>Bacteria</taxon>
        <taxon>Bacillati</taxon>
        <taxon>Actinomycetota</taxon>
        <taxon>Actinomycetes</taxon>
        <taxon>Propionibacteriales</taxon>
        <taxon>Nocardioidaceae</taxon>
        <taxon>Nocardioides</taxon>
    </lineage>
</organism>
<comment type="similarity">
    <text evidence="1 5">Belongs to the FliD family.</text>
</comment>
<gene>
    <name evidence="8" type="primary">fliD</name>
    <name evidence="8" type="ORF">KRR39_00990</name>
</gene>
<dbReference type="InterPro" id="IPR040026">
    <property type="entry name" value="FliD"/>
</dbReference>
<keyword evidence="3" id="KW-0175">Coiled coil</keyword>
<evidence type="ECO:0000256" key="2">
    <source>
        <dbReference type="ARBA" id="ARBA00011255"/>
    </source>
</evidence>
<keyword evidence="8" id="KW-0282">Flagellum</keyword>
<evidence type="ECO:0000256" key="1">
    <source>
        <dbReference type="ARBA" id="ARBA00009764"/>
    </source>
</evidence>
<evidence type="ECO:0000313" key="8">
    <source>
        <dbReference type="EMBL" id="QWZ08482.1"/>
    </source>
</evidence>
<dbReference type="Pfam" id="PF02465">
    <property type="entry name" value="FliD_N"/>
    <property type="match status" value="1"/>
</dbReference>
<feature type="domain" description="Flagellar hook-associated protein 2 N-terminal" evidence="6">
    <location>
        <begin position="11"/>
        <end position="105"/>
    </location>
</feature>
<dbReference type="EMBL" id="CP077062">
    <property type="protein sequence ID" value="QWZ08482.1"/>
    <property type="molecule type" value="Genomic_DNA"/>
</dbReference>
<dbReference type="GO" id="GO:0009421">
    <property type="term" value="C:bacterial-type flagellum filament cap"/>
    <property type="evidence" value="ECO:0007669"/>
    <property type="project" value="InterPro"/>
</dbReference>
<dbReference type="GO" id="GO:0007155">
    <property type="term" value="P:cell adhesion"/>
    <property type="evidence" value="ECO:0007669"/>
    <property type="project" value="InterPro"/>
</dbReference>
<evidence type="ECO:0000256" key="3">
    <source>
        <dbReference type="ARBA" id="ARBA00023054"/>
    </source>
</evidence>
<comment type="subcellular location">
    <subcellularLocation>
        <location evidence="5">Secreted</location>
    </subcellularLocation>
    <subcellularLocation>
        <location evidence="5">Bacterial flagellum</location>
    </subcellularLocation>
</comment>
<comment type="subunit">
    <text evidence="2 5">Homopentamer.</text>
</comment>
<dbReference type="KEGG" id="nps:KRR39_00990"/>
<dbReference type="InterPro" id="IPR003481">
    <property type="entry name" value="FliD_N"/>
</dbReference>
<dbReference type="RefSeq" id="WP_216939972.1">
    <property type="nucleotide sequence ID" value="NZ_CP077062.1"/>
</dbReference>
<dbReference type="InterPro" id="IPR010809">
    <property type="entry name" value="FliD_C"/>
</dbReference>
<sequence>MAGGSVSGLVSGLDTATIISQLMQVEAAPQTLLKSKLTAEKSTVSTLQAINAKFAALTTRAHDLATAAAWSPTTATSSSTQVQATASASAVPGTLSFTVQKSASAFSMAFNSTAGSADVVTTGGTTVRLDKLDGTTPIDIETTDGTLTGVVNAINAKNAGVSAVAVKVADNSYRLRLTSTTTGLASDFALTNADGSSLLGGATTTSGKDAEILVGTDTITSSTNTFTGITQGLDITLKPGTSAGTQVDVTVARDSAGVQASLQSLVDGANEILSTIDGLTAYDPTTKTSGPLAGDSVIRDLRSKVLDTVTRTADGTSMAGLGLQTDRSGKIVLDTAKFAAAYAADPAGVSQKLGATGTDAVPGFAARLEAVGKLASDSATGSLSLSIKGHQSSATTMQDGIDAWNIRLTQRQDSLNRQFSALEVALGKMQDQASWLTGQIASLPKSSS</sequence>
<feature type="domain" description="Flagellar hook-associated protein 2 C-terminal" evidence="7">
    <location>
        <begin position="207"/>
        <end position="430"/>
    </location>
</feature>
<dbReference type="PANTHER" id="PTHR30288">
    <property type="entry name" value="FLAGELLAR CAP/ASSEMBLY PROTEIN FLID"/>
    <property type="match status" value="1"/>
</dbReference>
<evidence type="ECO:0000256" key="5">
    <source>
        <dbReference type="RuleBase" id="RU362066"/>
    </source>
</evidence>
<evidence type="ECO:0000259" key="6">
    <source>
        <dbReference type="Pfam" id="PF02465"/>
    </source>
</evidence>
<dbReference type="GO" id="GO:0009424">
    <property type="term" value="C:bacterial-type flagellum hook"/>
    <property type="evidence" value="ECO:0007669"/>
    <property type="project" value="UniProtKB-UniRule"/>
</dbReference>
<protein>
    <recommendedName>
        <fullName evidence="5">Flagellar hook-associated protein 2</fullName>
        <shortName evidence="5">HAP2</shortName>
    </recommendedName>
    <alternativeName>
        <fullName evidence="5">Flagellar cap protein</fullName>
    </alternativeName>
</protein>
<evidence type="ECO:0000313" key="9">
    <source>
        <dbReference type="Proteomes" id="UP000683575"/>
    </source>
</evidence>
<dbReference type="PANTHER" id="PTHR30288:SF0">
    <property type="entry name" value="FLAGELLAR HOOK-ASSOCIATED PROTEIN 2"/>
    <property type="match status" value="1"/>
</dbReference>
<dbReference type="GO" id="GO:0071973">
    <property type="term" value="P:bacterial-type flagellum-dependent cell motility"/>
    <property type="evidence" value="ECO:0007669"/>
    <property type="project" value="TreeGrafter"/>
</dbReference>
<dbReference type="Proteomes" id="UP000683575">
    <property type="component" value="Chromosome"/>
</dbReference>
<comment type="function">
    <text evidence="5">Required for morphogenesis and for the elongation of the flagellar filament by facilitating polymerization of the flagellin monomers at the tip of growing filament. Forms a capping structure, which prevents flagellin subunits (transported through the central channel of the flagellum) from leaking out without polymerization at the distal end.</text>
</comment>
<evidence type="ECO:0000259" key="7">
    <source>
        <dbReference type="Pfam" id="PF07195"/>
    </source>
</evidence>
<name>A0A975Y0H9_9ACTN</name>
<evidence type="ECO:0000256" key="4">
    <source>
        <dbReference type="ARBA" id="ARBA00023143"/>
    </source>
</evidence>
<keyword evidence="4 5" id="KW-0975">Bacterial flagellum</keyword>